<name>A0A8S0PL84_OLEEU</name>
<organism evidence="3 4">
    <name type="scientific">Olea europaea subsp. europaea</name>
    <dbReference type="NCBI Taxonomy" id="158383"/>
    <lineage>
        <taxon>Eukaryota</taxon>
        <taxon>Viridiplantae</taxon>
        <taxon>Streptophyta</taxon>
        <taxon>Embryophyta</taxon>
        <taxon>Tracheophyta</taxon>
        <taxon>Spermatophyta</taxon>
        <taxon>Magnoliopsida</taxon>
        <taxon>eudicotyledons</taxon>
        <taxon>Gunneridae</taxon>
        <taxon>Pentapetalae</taxon>
        <taxon>asterids</taxon>
        <taxon>lamiids</taxon>
        <taxon>Lamiales</taxon>
        <taxon>Oleaceae</taxon>
        <taxon>Oleeae</taxon>
        <taxon>Olea</taxon>
    </lineage>
</organism>
<feature type="transmembrane region" description="Helical" evidence="2">
    <location>
        <begin position="111"/>
        <end position="136"/>
    </location>
</feature>
<proteinExistence type="predicted"/>
<dbReference type="Gramene" id="OE9A062966T1">
    <property type="protein sequence ID" value="OE9A062966C1"/>
    <property type="gene ID" value="OE9A062966"/>
</dbReference>
<keyword evidence="2" id="KW-0812">Transmembrane</keyword>
<reference evidence="3 4" key="1">
    <citation type="submission" date="2019-12" db="EMBL/GenBank/DDBJ databases">
        <authorList>
            <person name="Alioto T."/>
            <person name="Alioto T."/>
            <person name="Gomez Garrido J."/>
        </authorList>
    </citation>
    <scope>NUCLEOTIDE SEQUENCE [LARGE SCALE GENOMIC DNA]</scope>
</reference>
<sequence length="144" mass="15560">MGSHPVPLPHTALDVPTANPTPRPTAQSAKDRVKEKEVVVEPYQRKQYSGSISRIQIQSSYVPVSSLVLANHMVVVSIHTQFQLIVHSMAPLAIIAPLVISTVVSQINLGLSIVSTAITSPLVFTQTGGLVCISYFDPIVDYMI</sequence>
<protein>
    <submittedName>
        <fullName evidence="3">Uncharacterized protein</fullName>
    </submittedName>
</protein>
<keyword evidence="4" id="KW-1185">Reference proteome</keyword>
<evidence type="ECO:0000313" key="3">
    <source>
        <dbReference type="EMBL" id="CAA2954447.1"/>
    </source>
</evidence>
<feature type="compositionally biased region" description="Polar residues" evidence="1">
    <location>
        <begin position="18"/>
        <end position="28"/>
    </location>
</feature>
<comment type="caution">
    <text evidence="3">The sequence shown here is derived from an EMBL/GenBank/DDBJ whole genome shotgun (WGS) entry which is preliminary data.</text>
</comment>
<feature type="transmembrane region" description="Helical" evidence="2">
    <location>
        <begin position="84"/>
        <end position="104"/>
    </location>
</feature>
<dbReference type="Proteomes" id="UP000594638">
    <property type="component" value="Unassembled WGS sequence"/>
</dbReference>
<accession>A0A8S0PL84</accession>
<evidence type="ECO:0000256" key="1">
    <source>
        <dbReference type="SAM" id="MobiDB-lite"/>
    </source>
</evidence>
<keyword evidence="2" id="KW-0472">Membrane</keyword>
<evidence type="ECO:0000256" key="2">
    <source>
        <dbReference type="SAM" id="Phobius"/>
    </source>
</evidence>
<dbReference type="EMBL" id="CACTIH010000114">
    <property type="protein sequence ID" value="CAA2954447.1"/>
    <property type="molecule type" value="Genomic_DNA"/>
</dbReference>
<evidence type="ECO:0000313" key="4">
    <source>
        <dbReference type="Proteomes" id="UP000594638"/>
    </source>
</evidence>
<gene>
    <name evidence="3" type="ORF">OLEA9_A062966</name>
</gene>
<dbReference type="AlphaFoldDB" id="A0A8S0PL84"/>
<keyword evidence="2" id="KW-1133">Transmembrane helix</keyword>
<feature type="region of interest" description="Disordered" evidence="1">
    <location>
        <begin position="1"/>
        <end position="34"/>
    </location>
</feature>